<gene>
    <name evidence="2" type="ORF">WG78_08800</name>
</gene>
<reference evidence="2 3" key="1">
    <citation type="submission" date="2015-07" db="EMBL/GenBank/DDBJ databases">
        <title>Draft genome sequence of the Amantichitinum ursilacus IGB-41, a new chitin-degrading bacterium.</title>
        <authorList>
            <person name="Kirstahler P."/>
            <person name="Guenther M."/>
            <person name="Grumaz C."/>
            <person name="Rupp S."/>
            <person name="Zibek S."/>
            <person name="Sohn K."/>
        </authorList>
    </citation>
    <scope>NUCLEOTIDE SEQUENCE [LARGE SCALE GENOMIC DNA]</scope>
    <source>
        <strain evidence="2 3">IGB-41</strain>
    </source>
</reference>
<feature type="region of interest" description="Disordered" evidence="1">
    <location>
        <begin position="1"/>
        <end position="21"/>
    </location>
</feature>
<keyword evidence="3" id="KW-1185">Reference proteome</keyword>
<dbReference type="RefSeq" id="WP_053937431.1">
    <property type="nucleotide sequence ID" value="NZ_LAQT01000007.1"/>
</dbReference>
<evidence type="ECO:0000313" key="3">
    <source>
        <dbReference type="Proteomes" id="UP000037939"/>
    </source>
</evidence>
<evidence type="ECO:0000313" key="2">
    <source>
        <dbReference type="EMBL" id="KPC53176.1"/>
    </source>
</evidence>
<sequence length="80" mass="8747">MATAEYKSVPHSTPNSRIIGIEQSSGNPEIRKLIFNYDDLLRAGFEDNIAIHASLLNGSIILIPLRTDTGHFDVVTGKPV</sequence>
<name>A0A0N0GNX7_9NEIS</name>
<evidence type="ECO:0000256" key="1">
    <source>
        <dbReference type="SAM" id="MobiDB-lite"/>
    </source>
</evidence>
<comment type="caution">
    <text evidence="2">The sequence shown here is derived from an EMBL/GenBank/DDBJ whole genome shotgun (WGS) entry which is preliminary data.</text>
</comment>
<dbReference type="Proteomes" id="UP000037939">
    <property type="component" value="Unassembled WGS sequence"/>
</dbReference>
<dbReference type="AlphaFoldDB" id="A0A0N0GNX7"/>
<feature type="compositionally biased region" description="Polar residues" evidence="1">
    <location>
        <begin position="10"/>
        <end position="21"/>
    </location>
</feature>
<dbReference type="EMBL" id="LAQT01000007">
    <property type="protein sequence ID" value="KPC53176.1"/>
    <property type="molecule type" value="Genomic_DNA"/>
</dbReference>
<organism evidence="2 3">
    <name type="scientific">Amantichitinum ursilacus</name>
    <dbReference type="NCBI Taxonomy" id="857265"/>
    <lineage>
        <taxon>Bacteria</taxon>
        <taxon>Pseudomonadati</taxon>
        <taxon>Pseudomonadota</taxon>
        <taxon>Betaproteobacteria</taxon>
        <taxon>Neisseriales</taxon>
        <taxon>Chitinibacteraceae</taxon>
        <taxon>Amantichitinum</taxon>
    </lineage>
</organism>
<proteinExistence type="predicted"/>
<accession>A0A0N0GNX7</accession>
<dbReference type="STRING" id="857265.WG78_08800"/>
<protein>
    <submittedName>
        <fullName evidence="2">Uncharacterized protein</fullName>
    </submittedName>
</protein>